<feature type="transmembrane region" description="Helical" evidence="1">
    <location>
        <begin position="55"/>
        <end position="77"/>
    </location>
</feature>
<proteinExistence type="predicted"/>
<name>A0A109LKR4_PSEFL</name>
<dbReference type="EMBL" id="LCYA01000048">
    <property type="protein sequence ID" value="KWV89361.1"/>
    <property type="molecule type" value="Genomic_DNA"/>
</dbReference>
<keyword evidence="1" id="KW-0472">Membrane</keyword>
<dbReference type="Proteomes" id="UP000061348">
    <property type="component" value="Unassembled WGS sequence"/>
</dbReference>
<keyword evidence="1" id="KW-0812">Transmembrane</keyword>
<gene>
    <name evidence="2" type="ORF">PFLmoz3_00997</name>
</gene>
<dbReference type="AlphaFoldDB" id="A0A109LKR4"/>
<feature type="transmembrane region" description="Helical" evidence="1">
    <location>
        <begin position="14"/>
        <end position="35"/>
    </location>
</feature>
<comment type="caution">
    <text evidence="2">The sequence shown here is derived from an EMBL/GenBank/DDBJ whole genome shotgun (WGS) entry which is preliminary data.</text>
</comment>
<dbReference type="RefSeq" id="WP_060763806.1">
    <property type="nucleotide sequence ID" value="NZ_LCYA01000048.1"/>
</dbReference>
<evidence type="ECO:0000313" key="2">
    <source>
        <dbReference type="EMBL" id="KWV89361.1"/>
    </source>
</evidence>
<protein>
    <submittedName>
        <fullName evidence="2">Uncharacterized protein</fullName>
    </submittedName>
</protein>
<evidence type="ECO:0000313" key="3">
    <source>
        <dbReference type="Proteomes" id="UP000061348"/>
    </source>
</evidence>
<accession>A0A109LKR4</accession>
<sequence>MQSPTLKSSYLPEYLAWLMFLAGVANATLIWSGVFEAAPQAFLLLFDGLFGNAGIALLGFLMLTTWCTLGWLLAALIRWLPRP</sequence>
<dbReference type="PATRIC" id="fig|294.194.peg.1148"/>
<keyword evidence="1" id="KW-1133">Transmembrane helix</keyword>
<evidence type="ECO:0000256" key="1">
    <source>
        <dbReference type="SAM" id="Phobius"/>
    </source>
</evidence>
<reference evidence="2 3" key="1">
    <citation type="submission" date="2015-05" db="EMBL/GenBank/DDBJ databases">
        <title>A genomic and transcriptomic approach to investigate the blue pigment phenotype in Pseudomonas fluorescens.</title>
        <authorList>
            <person name="Andreani N.A."/>
            <person name="Cardazzo B."/>
        </authorList>
    </citation>
    <scope>NUCLEOTIDE SEQUENCE [LARGE SCALE GENOMIC DNA]</scope>
    <source>
        <strain evidence="2 3">Ps_22</strain>
    </source>
</reference>
<organism evidence="2 3">
    <name type="scientific">Pseudomonas fluorescens</name>
    <dbReference type="NCBI Taxonomy" id="294"/>
    <lineage>
        <taxon>Bacteria</taxon>
        <taxon>Pseudomonadati</taxon>
        <taxon>Pseudomonadota</taxon>
        <taxon>Gammaproteobacteria</taxon>
        <taxon>Pseudomonadales</taxon>
        <taxon>Pseudomonadaceae</taxon>
        <taxon>Pseudomonas</taxon>
    </lineage>
</organism>